<dbReference type="GO" id="GO:0006508">
    <property type="term" value="P:proteolysis"/>
    <property type="evidence" value="ECO:0007669"/>
    <property type="project" value="UniProtKB-KW"/>
</dbReference>
<evidence type="ECO:0000256" key="6">
    <source>
        <dbReference type="ARBA" id="ARBA00023124"/>
    </source>
</evidence>
<reference evidence="12" key="1">
    <citation type="submission" date="2021-01" db="UniProtKB">
        <authorList>
            <consortium name="EnsemblMetazoa"/>
        </authorList>
    </citation>
    <scope>IDENTIFICATION</scope>
</reference>
<keyword evidence="7" id="KW-0238">DNA-binding</keyword>
<organism evidence="12 13">
    <name type="scientific">Nasonia vitripennis</name>
    <name type="common">Parasitic wasp</name>
    <dbReference type="NCBI Taxonomy" id="7425"/>
    <lineage>
        <taxon>Eukaryota</taxon>
        <taxon>Metazoa</taxon>
        <taxon>Ecdysozoa</taxon>
        <taxon>Arthropoda</taxon>
        <taxon>Hexapoda</taxon>
        <taxon>Insecta</taxon>
        <taxon>Pterygota</taxon>
        <taxon>Neoptera</taxon>
        <taxon>Endopterygota</taxon>
        <taxon>Hymenoptera</taxon>
        <taxon>Apocrita</taxon>
        <taxon>Proctotrupomorpha</taxon>
        <taxon>Chalcidoidea</taxon>
        <taxon>Pteromalidae</taxon>
        <taxon>Pteromalinae</taxon>
        <taxon>Nasonia</taxon>
    </lineage>
</organism>
<dbReference type="Proteomes" id="UP000002358">
    <property type="component" value="Chromosome 4"/>
</dbReference>
<dbReference type="PANTHER" id="PTHR13604:SF0">
    <property type="entry name" value="ABASIC SITE PROCESSING PROTEIN HMCES"/>
    <property type="match status" value="1"/>
</dbReference>
<dbReference type="GO" id="GO:0016829">
    <property type="term" value="F:lyase activity"/>
    <property type="evidence" value="ECO:0007669"/>
    <property type="project" value="UniProtKB-KW"/>
</dbReference>
<dbReference type="RefSeq" id="XP_031784571.1">
    <property type="nucleotide sequence ID" value="XM_031928711.1"/>
</dbReference>
<dbReference type="GeneID" id="100678175"/>
<keyword evidence="8" id="KW-0456">Lyase</keyword>
<keyword evidence="3" id="KW-0645">Protease</keyword>
<keyword evidence="5" id="KW-0378">Hydrolase</keyword>
<dbReference type="RefSeq" id="XP_003426947.1">
    <property type="nucleotide sequence ID" value="XM_003426899.4"/>
</dbReference>
<protein>
    <recommendedName>
        <fullName evidence="2">Abasic site processing protein HMCES</fullName>
    </recommendedName>
    <alternativeName>
        <fullName evidence="9">Embryonic stem cell-specific 5-hydroxymethylcytosine-binding protein</fullName>
    </alternativeName>
    <alternativeName>
        <fullName evidence="10">Peptidase HMCES</fullName>
    </alternativeName>
    <alternativeName>
        <fullName evidence="11">SRAP domain-containing protein 1</fullName>
    </alternativeName>
</protein>
<evidence type="ECO:0000256" key="8">
    <source>
        <dbReference type="ARBA" id="ARBA00023239"/>
    </source>
</evidence>
<evidence type="ECO:0000256" key="2">
    <source>
        <dbReference type="ARBA" id="ARBA00015888"/>
    </source>
</evidence>
<evidence type="ECO:0000313" key="12">
    <source>
        <dbReference type="EnsemblMetazoa" id="XP_003426947"/>
    </source>
</evidence>
<proteinExistence type="inferred from homology"/>
<dbReference type="GO" id="GO:0106300">
    <property type="term" value="P:protein-DNA covalent cross-linking repair"/>
    <property type="evidence" value="ECO:0007669"/>
    <property type="project" value="InterPro"/>
</dbReference>
<evidence type="ECO:0000256" key="1">
    <source>
        <dbReference type="ARBA" id="ARBA00008136"/>
    </source>
</evidence>
<comment type="similarity">
    <text evidence="1">Belongs to the SOS response-associated peptidase family.</text>
</comment>
<dbReference type="GO" id="GO:0008233">
    <property type="term" value="F:peptidase activity"/>
    <property type="evidence" value="ECO:0007669"/>
    <property type="project" value="UniProtKB-KW"/>
</dbReference>
<dbReference type="FunCoup" id="A0A7M7GMF1">
    <property type="interactions" value="846"/>
</dbReference>
<evidence type="ECO:0000256" key="7">
    <source>
        <dbReference type="ARBA" id="ARBA00023125"/>
    </source>
</evidence>
<dbReference type="OrthoDB" id="2111841at2759"/>
<evidence type="ECO:0000256" key="9">
    <source>
        <dbReference type="ARBA" id="ARBA00030390"/>
    </source>
</evidence>
<keyword evidence="4" id="KW-0227">DNA damage</keyword>
<dbReference type="Pfam" id="PF02586">
    <property type="entry name" value="SRAP"/>
    <property type="match status" value="1"/>
</dbReference>
<dbReference type="Gene3D" id="3.90.1680.10">
    <property type="entry name" value="SOS response associated peptidase-like"/>
    <property type="match status" value="1"/>
</dbReference>
<dbReference type="EnsemblMetazoa" id="XM_003426899">
    <property type="protein sequence ID" value="XP_003426947"/>
    <property type="gene ID" value="LOC100678175"/>
</dbReference>
<evidence type="ECO:0000256" key="4">
    <source>
        <dbReference type="ARBA" id="ARBA00022763"/>
    </source>
</evidence>
<evidence type="ECO:0000256" key="10">
    <source>
        <dbReference type="ARBA" id="ARBA00030898"/>
    </source>
</evidence>
<dbReference type="AlphaFoldDB" id="A0A7M7GMF1"/>
<dbReference type="InterPro" id="IPR003738">
    <property type="entry name" value="SRAP"/>
</dbReference>
<accession>A0A7M7GMF1</accession>
<dbReference type="InParanoid" id="A0A7M7GMF1"/>
<evidence type="ECO:0000256" key="5">
    <source>
        <dbReference type="ARBA" id="ARBA00022801"/>
    </source>
</evidence>
<dbReference type="InterPro" id="IPR036590">
    <property type="entry name" value="SRAP-like"/>
</dbReference>
<keyword evidence="13" id="KW-1185">Reference proteome</keyword>
<evidence type="ECO:0000256" key="3">
    <source>
        <dbReference type="ARBA" id="ARBA00022670"/>
    </source>
</evidence>
<name>A0A7M7GMF1_NASVI</name>
<dbReference type="SUPFAM" id="SSF143081">
    <property type="entry name" value="BB1717-like"/>
    <property type="match status" value="1"/>
</dbReference>
<dbReference type="SMR" id="A0A7M7GMF1"/>
<dbReference type="GO" id="GO:0003697">
    <property type="term" value="F:single-stranded DNA binding"/>
    <property type="evidence" value="ECO:0007669"/>
    <property type="project" value="InterPro"/>
</dbReference>
<dbReference type="EnsemblMetazoa" id="XM_008210529">
    <property type="protein sequence ID" value="XP_008208751"/>
    <property type="gene ID" value="LOC100678175"/>
</dbReference>
<sequence length="266" mass="30176">MCRFCACELSKEELSKQCAYKKDNLDHEVSWSKNSNFVDYHPSTMQQPKNTGLPVIINGKHLQSTDSRIFCPMYWSLIPPWYKGDLKDWNALTHNARVENLKESKIYSASLSEGKRCVVVMEGFFEYKKPGSQPAEVYYLQSLENHLLKAAGLFNKIKRENGETLYSCTVITTESESNVKQVHHRSPLLLHQDADVETWLNFQSVSSADAVSKIKANKQIDLQFHKTSKIGSKEPATAKKVLASKGLMSNWLKTGTNKGVKRKAEN</sequence>
<evidence type="ECO:0000256" key="11">
    <source>
        <dbReference type="ARBA" id="ARBA00031130"/>
    </source>
</evidence>
<keyword evidence="6" id="KW-0190">Covalent protein-DNA linkage</keyword>
<dbReference type="RefSeq" id="XP_008208751.1">
    <property type="nucleotide sequence ID" value="XM_008210529.3"/>
</dbReference>
<dbReference type="PANTHER" id="PTHR13604">
    <property type="entry name" value="DC12-RELATED"/>
    <property type="match status" value="1"/>
</dbReference>
<dbReference type="KEGG" id="nvi:100678175"/>
<evidence type="ECO:0000313" key="13">
    <source>
        <dbReference type="Proteomes" id="UP000002358"/>
    </source>
</evidence>
<dbReference type="EnsemblMetazoa" id="XM_031928711">
    <property type="protein sequence ID" value="XP_031784571"/>
    <property type="gene ID" value="LOC100678175"/>
</dbReference>